<dbReference type="Proteomes" id="UP000475582">
    <property type="component" value="Unassembled WGS sequence"/>
</dbReference>
<keyword evidence="1" id="KW-0472">Membrane</keyword>
<name>A0A6L6PLF0_9BURK</name>
<sequence length="130" mass="14462">MTELVAKLILAAYATLVGFIGQLAALDNIDLGYSPIFVIITSISGLSLAAAVLIVVLEWDAAILRYWRPLFWLSCFDLVVGTFMDLGHMSSSFWPRVFIALVVVSFLAPAYYFSYVLAYKTRQRNSKNGI</sequence>
<evidence type="ECO:0000313" key="2">
    <source>
        <dbReference type="EMBL" id="MTV39814.1"/>
    </source>
</evidence>
<organism evidence="2 3">
    <name type="scientific">Duganella radicis</name>
    <dbReference type="NCBI Taxonomy" id="551988"/>
    <lineage>
        <taxon>Bacteria</taxon>
        <taxon>Pseudomonadati</taxon>
        <taxon>Pseudomonadota</taxon>
        <taxon>Betaproteobacteria</taxon>
        <taxon>Burkholderiales</taxon>
        <taxon>Oxalobacteraceae</taxon>
        <taxon>Telluria group</taxon>
        <taxon>Duganella</taxon>
    </lineage>
</organism>
<feature type="transmembrane region" description="Helical" evidence="1">
    <location>
        <begin position="35"/>
        <end position="57"/>
    </location>
</feature>
<dbReference type="RefSeq" id="WP_155465613.1">
    <property type="nucleotide sequence ID" value="NZ_WNKY01000024.1"/>
</dbReference>
<keyword evidence="1" id="KW-0812">Transmembrane</keyword>
<accession>A0A6L6PLF0</accession>
<comment type="caution">
    <text evidence="2">The sequence shown here is derived from an EMBL/GenBank/DDBJ whole genome shotgun (WGS) entry which is preliminary data.</text>
</comment>
<gene>
    <name evidence="2" type="ORF">GM676_19800</name>
</gene>
<reference evidence="2 3" key="1">
    <citation type="submission" date="2019-11" db="EMBL/GenBank/DDBJ databases">
        <title>Type strains purchased from KCTC, JCM and DSMZ.</title>
        <authorList>
            <person name="Lu H."/>
        </authorList>
    </citation>
    <scope>NUCLEOTIDE SEQUENCE [LARGE SCALE GENOMIC DNA]</scope>
    <source>
        <strain evidence="2 3">KCTC 22382</strain>
    </source>
</reference>
<evidence type="ECO:0000313" key="3">
    <source>
        <dbReference type="Proteomes" id="UP000475582"/>
    </source>
</evidence>
<keyword evidence="3" id="KW-1185">Reference proteome</keyword>
<protein>
    <submittedName>
        <fullName evidence="2">Uncharacterized protein</fullName>
    </submittedName>
</protein>
<proteinExistence type="predicted"/>
<feature type="transmembrane region" description="Helical" evidence="1">
    <location>
        <begin position="69"/>
        <end position="87"/>
    </location>
</feature>
<feature type="transmembrane region" description="Helical" evidence="1">
    <location>
        <begin position="93"/>
        <end position="118"/>
    </location>
</feature>
<dbReference type="EMBL" id="WNKY01000024">
    <property type="protein sequence ID" value="MTV39814.1"/>
    <property type="molecule type" value="Genomic_DNA"/>
</dbReference>
<dbReference type="AlphaFoldDB" id="A0A6L6PLF0"/>
<evidence type="ECO:0000256" key="1">
    <source>
        <dbReference type="SAM" id="Phobius"/>
    </source>
</evidence>
<keyword evidence="1" id="KW-1133">Transmembrane helix</keyword>